<dbReference type="AlphaFoldDB" id="A0ABD3ASR1"/>
<keyword evidence="4" id="KW-0560">Oxidoreductase</keyword>
<protein>
    <recommendedName>
        <fullName evidence="4">Fatty acyl-CoA reductase</fullName>
        <ecNumber evidence="4">1.2.1.84</ecNumber>
    </recommendedName>
</protein>
<comment type="caution">
    <text evidence="7">The sequence shown here is derived from an EMBL/GenBank/DDBJ whole genome shotgun (WGS) entry which is preliminary data.</text>
</comment>
<dbReference type="GO" id="GO:0102965">
    <property type="term" value="F:alcohol-forming long-chain fatty acyl-CoA reductase activity"/>
    <property type="evidence" value="ECO:0007669"/>
    <property type="project" value="UniProtKB-EC"/>
</dbReference>
<accession>A0ABD3ASR1</accession>
<evidence type="ECO:0000256" key="1">
    <source>
        <dbReference type="ARBA" id="ARBA00005928"/>
    </source>
</evidence>
<dbReference type="Pfam" id="PF03015">
    <property type="entry name" value="Sterile"/>
    <property type="match status" value="1"/>
</dbReference>
<evidence type="ECO:0000256" key="4">
    <source>
        <dbReference type="RuleBase" id="RU363097"/>
    </source>
</evidence>
<dbReference type="GO" id="GO:0006629">
    <property type="term" value="P:lipid metabolic process"/>
    <property type="evidence" value="ECO:0007669"/>
    <property type="project" value="UniProtKB-KW"/>
</dbReference>
<organism evidence="7 8">
    <name type="scientific">Cinchona calisaya</name>
    <dbReference type="NCBI Taxonomy" id="153742"/>
    <lineage>
        <taxon>Eukaryota</taxon>
        <taxon>Viridiplantae</taxon>
        <taxon>Streptophyta</taxon>
        <taxon>Embryophyta</taxon>
        <taxon>Tracheophyta</taxon>
        <taxon>Spermatophyta</taxon>
        <taxon>Magnoliopsida</taxon>
        <taxon>eudicotyledons</taxon>
        <taxon>Gunneridae</taxon>
        <taxon>Pentapetalae</taxon>
        <taxon>asterids</taxon>
        <taxon>lamiids</taxon>
        <taxon>Gentianales</taxon>
        <taxon>Rubiaceae</taxon>
        <taxon>Cinchonoideae</taxon>
        <taxon>Cinchoneae</taxon>
        <taxon>Cinchona</taxon>
    </lineage>
</organism>
<dbReference type="InterPro" id="IPR026055">
    <property type="entry name" value="FAR"/>
</dbReference>
<keyword evidence="2 4" id="KW-0444">Lipid biosynthesis</keyword>
<dbReference type="CDD" id="cd09071">
    <property type="entry name" value="FAR_C"/>
    <property type="match status" value="1"/>
</dbReference>
<keyword evidence="4" id="KW-0521">NADP</keyword>
<evidence type="ECO:0000256" key="2">
    <source>
        <dbReference type="ARBA" id="ARBA00022516"/>
    </source>
</evidence>
<dbReference type="Pfam" id="PF07993">
    <property type="entry name" value="NAD_binding_4"/>
    <property type="match status" value="1"/>
</dbReference>
<comment type="catalytic activity">
    <reaction evidence="4">
        <text>a long-chain fatty acyl-CoA + 2 NADPH + 2 H(+) = a long-chain primary fatty alcohol + 2 NADP(+) + CoA</text>
        <dbReference type="Rhea" id="RHEA:52716"/>
        <dbReference type="ChEBI" id="CHEBI:15378"/>
        <dbReference type="ChEBI" id="CHEBI:57287"/>
        <dbReference type="ChEBI" id="CHEBI:57783"/>
        <dbReference type="ChEBI" id="CHEBI:58349"/>
        <dbReference type="ChEBI" id="CHEBI:77396"/>
        <dbReference type="ChEBI" id="CHEBI:83139"/>
        <dbReference type="EC" id="1.2.1.84"/>
    </reaction>
</comment>
<evidence type="ECO:0000256" key="3">
    <source>
        <dbReference type="ARBA" id="ARBA00023098"/>
    </source>
</evidence>
<dbReference type="InterPro" id="IPR013120">
    <property type="entry name" value="FAR_NAD-bd"/>
</dbReference>
<feature type="domain" description="Fatty acyl-CoA reductase C-terminal" evidence="5">
    <location>
        <begin position="530"/>
        <end position="603"/>
    </location>
</feature>
<reference evidence="7 8" key="1">
    <citation type="submission" date="2024-11" db="EMBL/GenBank/DDBJ databases">
        <title>A near-complete genome assembly of Cinchona calisaya.</title>
        <authorList>
            <person name="Lian D.C."/>
            <person name="Zhao X.W."/>
            <person name="Wei L."/>
        </authorList>
    </citation>
    <scope>NUCLEOTIDE SEQUENCE [LARGE SCALE GENOMIC DNA]</scope>
    <source>
        <tissue evidence="7">Nenye</tissue>
    </source>
</reference>
<evidence type="ECO:0000259" key="6">
    <source>
        <dbReference type="Pfam" id="PF07993"/>
    </source>
</evidence>
<dbReference type="EC" id="1.2.1.84" evidence="4"/>
<sequence>METLSLSSIFDIASNNVVMISHNKHGGVCLLKVKNKSRTNIIYCQSGSKGSIKSSGSSSVIITERSSSSSSTLINDADDQGALMETTRSLILTPNGSTQTTMNEIHEIHEVRDLVPYSTITGSTSTSLIMERPHEDDGIGITKFLGGKTFLVTGATGFLGKGIYMIIDVDLFKCLKQTHGKSYQAFMLSKIVPVVGNVCETNLGLDKDTMHMLVKEVDIIINSAANTTFDERYDVALDINTRGPSRLMTFTKQCRKVKLFLQTFILCNAAYVNGRRQGTVMEKAFSVGESIAKGSLLFGADHIFLPTLNVKDEIKLVLESKQAVEDNVLAQEMKSLGLERANKFGWQDTYVFTKAMGEMLIDRLRGNIPVVIIRPSVIESTYREPFPGWMEGNRMMDPVVLYYGKGQLSGFLVDPNGVLDVVPVDMAVNATLAAMAKHREAGKSECNVYQIASSVVNPLVFKDLATLVFEHFNSFPWVDSKGKPIRVPKMELFCSMEDFASHLWRHAISRSGLAAMAQPGGGKMSKKYESICRKSVEQAKYLANLYEPYTFYVGRLDNSNTQLLMGCMSKEEIRQFGFDVENIDWKDYISNIHIPGLRRHVMKGRMGCS</sequence>
<evidence type="ECO:0000313" key="8">
    <source>
        <dbReference type="Proteomes" id="UP001630127"/>
    </source>
</evidence>
<gene>
    <name evidence="7" type="ORF">ACH5RR_002572</name>
</gene>
<dbReference type="CDD" id="cd05236">
    <property type="entry name" value="FAR-N_SDR_e"/>
    <property type="match status" value="1"/>
</dbReference>
<comment type="function">
    <text evidence="4">Catalyzes the reduction of fatty acyl-CoA to fatty alcohols.</text>
</comment>
<dbReference type="InterPro" id="IPR033640">
    <property type="entry name" value="FAR_C"/>
</dbReference>
<dbReference type="PANTHER" id="PTHR11011">
    <property type="entry name" value="MALE STERILITY PROTEIN 2-RELATED"/>
    <property type="match status" value="1"/>
</dbReference>
<dbReference type="InterPro" id="IPR036291">
    <property type="entry name" value="NAD(P)-bd_dom_sf"/>
</dbReference>
<evidence type="ECO:0000313" key="7">
    <source>
        <dbReference type="EMBL" id="KAL3534111.1"/>
    </source>
</evidence>
<keyword evidence="3 4" id="KW-0443">Lipid metabolism</keyword>
<feature type="domain" description="Thioester reductase (TE)" evidence="6">
    <location>
        <begin position="177"/>
        <end position="431"/>
    </location>
</feature>
<dbReference type="Gene3D" id="3.40.50.720">
    <property type="entry name" value="NAD(P)-binding Rossmann-like Domain"/>
    <property type="match status" value="1"/>
</dbReference>
<name>A0ABD3ASR1_9GENT</name>
<dbReference type="Proteomes" id="UP001630127">
    <property type="component" value="Unassembled WGS sequence"/>
</dbReference>
<dbReference type="SUPFAM" id="SSF51735">
    <property type="entry name" value="NAD(P)-binding Rossmann-fold domains"/>
    <property type="match status" value="1"/>
</dbReference>
<proteinExistence type="inferred from homology"/>
<dbReference type="EMBL" id="JBJUIK010000002">
    <property type="protein sequence ID" value="KAL3534111.1"/>
    <property type="molecule type" value="Genomic_DNA"/>
</dbReference>
<dbReference type="PANTHER" id="PTHR11011:SF45">
    <property type="entry name" value="FATTY ACYL-COA REDUCTASE CG8306-RELATED"/>
    <property type="match status" value="1"/>
</dbReference>
<comment type="similarity">
    <text evidence="1 4">Belongs to the fatty acyl-CoA reductase family.</text>
</comment>
<evidence type="ECO:0000259" key="5">
    <source>
        <dbReference type="Pfam" id="PF03015"/>
    </source>
</evidence>
<keyword evidence="8" id="KW-1185">Reference proteome</keyword>